<dbReference type="PANTHER" id="PTHR43725">
    <property type="entry name" value="UDP-GLUCOSE 4-EPIMERASE"/>
    <property type="match status" value="1"/>
</dbReference>
<keyword evidence="13" id="KW-1185">Reference proteome</keyword>
<protein>
    <recommendedName>
        <fullName evidence="6 10">UDP-glucose 4-epimerase</fullName>
        <ecNumber evidence="5 10">5.1.3.2</ecNumber>
    </recommendedName>
</protein>
<evidence type="ECO:0000313" key="12">
    <source>
        <dbReference type="EMBL" id="GAA5139206.1"/>
    </source>
</evidence>
<evidence type="ECO:0000256" key="4">
    <source>
        <dbReference type="ARBA" id="ARBA00007637"/>
    </source>
</evidence>
<comment type="pathway">
    <text evidence="3 10">Carbohydrate metabolism; galactose metabolism.</text>
</comment>
<comment type="catalytic activity">
    <reaction evidence="1 10">
        <text>UDP-alpha-D-glucose = UDP-alpha-D-galactose</text>
        <dbReference type="Rhea" id="RHEA:22168"/>
        <dbReference type="ChEBI" id="CHEBI:58885"/>
        <dbReference type="ChEBI" id="CHEBI:66914"/>
        <dbReference type="EC" id="5.1.3.2"/>
    </reaction>
</comment>
<evidence type="ECO:0000259" key="11">
    <source>
        <dbReference type="Pfam" id="PF01370"/>
    </source>
</evidence>
<feature type="domain" description="NAD-dependent epimerase/dehydratase" evidence="11">
    <location>
        <begin position="8"/>
        <end position="257"/>
    </location>
</feature>
<dbReference type="InterPro" id="IPR036291">
    <property type="entry name" value="NAD(P)-bd_dom_sf"/>
</dbReference>
<dbReference type="InterPro" id="IPR005886">
    <property type="entry name" value="UDP_G4E"/>
</dbReference>
<dbReference type="PANTHER" id="PTHR43725:SF53">
    <property type="entry name" value="UDP-ARABINOSE 4-EPIMERASE 1"/>
    <property type="match status" value="1"/>
</dbReference>
<dbReference type="EC" id="5.1.3.2" evidence="5 10"/>
<dbReference type="CDD" id="cd05247">
    <property type="entry name" value="UDP_G4E_1_SDR_e"/>
    <property type="match status" value="1"/>
</dbReference>
<dbReference type="InterPro" id="IPR001509">
    <property type="entry name" value="Epimerase_deHydtase"/>
</dbReference>
<comment type="caution">
    <text evidence="12">The sequence shown here is derived from an EMBL/GenBank/DDBJ whole genome shotgun (WGS) entry which is preliminary data.</text>
</comment>
<comment type="similarity">
    <text evidence="4 10">Belongs to the NAD(P)-dependent epimerase/dehydratase family.</text>
</comment>
<dbReference type="Proteomes" id="UP001499852">
    <property type="component" value="Unassembled WGS sequence"/>
</dbReference>
<sequence length="335" mass="36837">MASTGTLLITGGAGYIGSHTVRHLLTLGEKIVVLDNLVFGHREALPLDRVTFVHGDMGDTALIEELFSDHQPEAVLHFAAFAQVGESVADPLKYYRNNLAAPLVLLEAMQRHGCRRFIFSSTCATYGNPVRVPMDENHPQDPVNPYGASKWMLERVLRDCDHAWGLKSVFLRYFNASGCDPAGEIGEDHDPETHLIPRILMAATGEIENITVFGTDYPTPDGTCIRDYIHVNDLATAHALALDYLRQGGNTEAVNLGTGRGFSVNEIIQTAQAVTGKTIPVSYGPRRPGDPPELICQPTKAKTLLGWEATHKDPREHIQSAWNWMTGPKKGRYAD</sequence>
<evidence type="ECO:0000256" key="1">
    <source>
        <dbReference type="ARBA" id="ARBA00000083"/>
    </source>
</evidence>
<proteinExistence type="inferred from homology"/>
<dbReference type="SUPFAM" id="SSF51735">
    <property type="entry name" value="NAD(P)-binding Rossmann-fold domains"/>
    <property type="match status" value="1"/>
</dbReference>
<comment type="subunit">
    <text evidence="10">Homodimer.</text>
</comment>
<dbReference type="Gene3D" id="3.90.25.10">
    <property type="entry name" value="UDP-galactose 4-epimerase, domain 1"/>
    <property type="match status" value="1"/>
</dbReference>
<keyword evidence="8 10" id="KW-0413">Isomerase</keyword>
<dbReference type="Gene3D" id="3.40.50.720">
    <property type="entry name" value="NAD(P)-binding Rossmann-like Domain"/>
    <property type="match status" value="1"/>
</dbReference>
<reference evidence="13" key="1">
    <citation type="journal article" date="2019" name="Int. J. Syst. Evol. Microbiol.">
        <title>The Global Catalogue of Microorganisms (GCM) 10K type strain sequencing project: providing services to taxonomists for standard genome sequencing and annotation.</title>
        <authorList>
            <consortium name="The Broad Institute Genomics Platform"/>
            <consortium name="The Broad Institute Genome Sequencing Center for Infectious Disease"/>
            <person name="Wu L."/>
            <person name="Ma J."/>
        </authorList>
    </citation>
    <scope>NUCLEOTIDE SEQUENCE [LARGE SCALE GENOMIC DNA]</scope>
    <source>
        <strain evidence="13">JCM 18053</strain>
    </source>
</reference>
<evidence type="ECO:0000256" key="9">
    <source>
        <dbReference type="ARBA" id="ARBA00023277"/>
    </source>
</evidence>
<evidence type="ECO:0000313" key="13">
    <source>
        <dbReference type="Proteomes" id="UP001499852"/>
    </source>
</evidence>
<comment type="cofactor">
    <cofactor evidence="2 10">
        <name>NAD(+)</name>
        <dbReference type="ChEBI" id="CHEBI:57540"/>
    </cofactor>
</comment>
<dbReference type="Pfam" id="PF01370">
    <property type="entry name" value="Epimerase"/>
    <property type="match status" value="1"/>
</dbReference>
<keyword evidence="9 10" id="KW-0119">Carbohydrate metabolism</keyword>
<evidence type="ECO:0000256" key="10">
    <source>
        <dbReference type="RuleBase" id="RU366046"/>
    </source>
</evidence>
<accession>A0ABP9P2X6</accession>
<dbReference type="RefSeq" id="WP_345736177.1">
    <property type="nucleotide sequence ID" value="NZ_BAABIA010000003.1"/>
</dbReference>
<gene>
    <name evidence="12" type="primary">galE</name>
    <name evidence="12" type="ORF">GCM10023213_19470</name>
</gene>
<evidence type="ECO:0000256" key="8">
    <source>
        <dbReference type="ARBA" id="ARBA00023235"/>
    </source>
</evidence>
<name>A0ABP9P2X6_9BACT</name>
<evidence type="ECO:0000256" key="7">
    <source>
        <dbReference type="ARBA" id="ARBA00023027"/>
    </source>
</evidence>
<evidence type="ECO:0000256" key="6">
    <source>
        <dbReference type="ARBA" id="ARBA00018569"/>
    </source>
</evidence>
<keyword evidence="7 10" id="KW-0520">NAD</keyword>
<dbReference type="NCBIfam" id="TIGR01179">
    <property type="entry name" value="galE"/>
    <property type="match status" value="1"/>
</dbReference>
<evidence type="ECO:0000256" key="3">
    <source>
        <dbReference type="ARBA" id="ARBA00004947"/>
    </source>
</evidence>
<evidence type="ECO:0000256" key="2">
    <source>
        <dbReference type="ARBA" id="ARBA00001911"/>
    </source>
</evidence>
<organism evidence="12 13">
    <name type="scientific">Prosthecobacter algae</name>
    <dbReference type="NCBI Taxonomy" id="1144682"/>
    <lineage>
        <taxon>Bacteria</taxon>
        <taxon>Pseudomonadati</taxon>
        <taxon>Verrucomicrobiota</taxon>
        <taxon>Verrucomicrobiia</taxon>
        <taxon>Verrucomicrobiales</taxon>
        <taxon>Verrucomicrobiaceae</taxon>
        <taxon>Prosthecobacter</taxon>
    </lineage>
</organism>
<evidence type="ECO:0000256" key="5">
    <source>
        <dbReference type="ARBA" id="ARBA00013189"/>
    </source>
</evidence>
<dbReference type="EMBL" id="BAABIA010000003">
    <property type="protein sequence ID" value="GAA5139206.1"/>
    <property type="molecule type" value="Genomic_DNA"/>
</dbReference>